<dbReference type="Gene3D" id="2.130.10.10">
    <property type="entry name" value="YVTN repeat-like/Quinoprotein amine dehydrogenase"/>
    <property type="match status" value="5"/>
</dbReference>
<dbReference type="EMBL" id="CP000360">
    <property type="protein sequence ID" value="ABF42749.1"/>
    <property type="molecule type" value="Genomic_DNA"/>
</dbReference>
<dbReference type="InterPro" id="IPR011123">
    <property type="entry name" value="Y_Y_Y"/>
</dbReference>
<dbReference type="SUPFAM" id="SSF55874">
    <property type="entry name" value="ATPase domain of HSP90 chaperone/DNA topoisomerase II/histidine kinase"/>
    <property type="match status" value="1"/>
</dbReference>
<evidence type="ECO:0000256" key="3">
    <source>
        <dbReference type="ARBA" id="ARBA00023012"/>
    </source>
</evidence>
<dbReference type="InterPro" id="IPR036890">
    <property type="entry name" value="HATPase_C_sf"/>
</dbReference>
<proteinExistence type="predicted"/>
<feature type="domain" description="Histidine kinase/HSP90-like ATPase" evidence="5">
    <location>
        <begin position="896"/>
        <end position="991"/>
    </location>
</feature>
<dbReference type="AlphaFoldDB" id="Q1IK51"/>
<dbReference type="PANTHER" id="PTHR24421">
    <property type="entry name" value="NITRATE/NITRITE SENSOR PROTEIN NARX-RELATED"/>
    <property type="match status" value="1"/>
</dbReference>
<dbReference type="eggNOG" id="COG4585">
    <property type="taxonomic scope" value="Bacteria"/>
</dbReference>
<keyword evidence="7" id="KW-1185">Reference proteome</keyword>
<dbReference type="CDD" id="cd16917">
    <property type="entry name" value="HATPase_UhpB-NarQ-NarX-like"/>
    <property type="match status" value="1"/>
</dbReference>
<evidence type="ECO:0000259" key="5">
    <source>
        <dbReference type="SMART" id="SM00387"/>
    </source>
</evidence>
<dbReference type="Gene3D" id="1.20.5.1930">
    <property type="match status" value="1"/>
</dbReference>
<keyword evidence="1" id="KW-0808">Transferase</keyword>
<sequence length="1018" mass="112672">MGICNPGKIASTQWLSISLLLFCIITPGYALNPKSHITQFGHTAWRVQDGIFTGTPRTLAQTKDGYLWIGTTAGLVRFDGVRFSPWSPANGEKLPSKRINSLLGSTDGSLWIGTSVGLSRWQDNRLISYSDLHGVTTAIFEDRDKAVWAAISPSPSNTPLCQISDSAIHCYGTADGISPHRLWPIAKDGEGNFWIGGDELVRWNLKSHRSYEVIGAEHSNASVSSIIPGSDGSLWVGIDTKGPRFGLQRLAGGAWKPFVTPEFNGTTVAVNALLLDRDNALWVGTASNGIYRIYDGAVEHFSNADGLSSDFVYKFLEDAEGTVWAVTAKGIDNFRELKVTTFSTREGLAAEEVDSVFATHDGGIWVGGPSSLEVLRNSRISSVLAELHLSGAATSFLEDRTHRLWIGIDDTLTVYDGRKVQRIARSDGSPMGMVYSMTEDTAGDLWVETRGRLTRIRGLKAVEELRPPQVPSAFRVVADAKGGVWLGLANGDLAHYQNGHAETFHFRHSSDTRVEQLDVNADGSVVGATADGLVGWRNGTLATLTTQNGLPCDIAYASHFDRAENLWIYMQCGLVEIKKDQVQSWWQHPDAAVKYELFDVFDGAQPGRAPFGGVTRDSEGRLWFASGVVLQTVDPEHLLSNSVLPPVQVESIVADRRNYIPQLGLRLPPLTRNLEIDYTALSFVVPQKVYFRYKLEGRDESWQESGTRRQAFYTDLRPGNYRFRVMASNNDGIWNEQGATVAFSVAAAWYQTNLFRLFLLFTAIFIAWLLYQMRVRQIAKAISARFDERLAERTRLARELHDTFLQTLQGSKMVAEVALNGPADPVRMRNAIQRVLEWLDKAIHEGRAALHSLRSSTVMGNDLAEAFQRATEDCRLQGINEVSFVAEGISTEMHPIIRDEIYRIGYEAIRNACQHSEAGRLQVRLSYGADLALRVSDNGKGIEPKIVTLGKDGHYGLQGMRERAQRIGAKLLIESLPTSGTTLELIVPGHVVFQNPRSTWSSRLQKLTAFFRSPDNPA</sequence>
<feature type="transmembrane region" description="Helical" evidence="4">
    <location>
        <begin position="754"/>
        <end position="771"/>
    </location>
</feature>
<dbReference type="GO" id="GO:0016020">
    <property type="term" value="C:membrane"/>
    <property type="evidence" value="ECO:0007669"/>
    <property type="project" value="InterPro"/>
</dbReference>
<dbReference type="HOGENOM" id="CLU_000445_28_2_0"/>
<evidence type="ECO:0000313" key="6">
    <source>
        <dbReference type="EMBL" id="ABF42749.1"/>
    </source>
</evidence>
<dbReference type="InterPro" id="IPR015943">
    <property type="entry name" value="WD40/YVTN_repeat-like_dom_sf"/>
</dbReference>
<dbReference type="InterPro" id="IPR011712">
    <property type="entry name" value="Sig_transdc_His_kin_sub3_dim/P"/>
</dbReference>
<name>Q1IK51_KORVE</name>
<keyword evidence="3" id="KW-0902">Two-component regulatory system</keyword>
<dbReference type="InterPro" id="IPR003594">
    <property type="entry name" value="HATPase_dom"/>
</dbReference>
<evidence type="ECO:0000256" key="2">
    <source>
        <dbReference type="ARBA" id="ARBA00022777"/>
    </source>
</evidence>
<gene>
    <name evidence="6" type="ordered locus">Acid345_3749</name>
</gene>
<dbReference type="SUPFAM" id="SSF63829">
    <property type="entry name" value="Calcium-dependent phosphotriesterase"/>
    <property type="match status" value="3"/>
</dbReference>
<accession>Q1IK51</accession>
<keyword evidence="4" id="KW-0812">Transmembrane</keyword>
<reference evidence="6 7" key="1">
    <citation type="journal article" date="2009" name="Appl. Environ. Microbiol.">
        <title>Three genomes from the phylum Acidobacteria provide insight into the lifestyles of these microorganisms in soils.</title>
        <authorList>
            <person name="Ward N.L."/>
            <person name="Challacombe J.F."/>
            <person name="Janssen P.H."/>
            <person name="Henrissat B."/>
            <person name="Coutinho P.M."/>
            <person name="Wu M."/>
            <person name="Xie G."/>
            <person name="Haft D.H."/>
            <person name="Sait M."/>
            <person name="Badger J."/>
            <person name="Barabote R.D."/>
            <person name="Bradley B."/>
            <person name="Brettin T.S."/>
            <person name="Brinkac L.M."/>
            <person name="Bruce D."/>
            <person name="Creasy T."/>
            <person name="Daugherty S.C."/>
            <person name="Davidsen T.M."/>
            <person name="DeBoy R.T."/>
            <person name="Detter J.C."/>
            <person name="Dodson R.J."/>
            <person name="Durkin A.S."/>
            <person name="Ganapathy A."/>
            <person name="Gwinn-Giglio M."/>
            <person name="Han C.S."/>
            <person name="Khouri H."/>
            <person name="Kiss H."/>
            <person name="Kothari S.P."/>
            <person name="Madupu R."/>
            <person name="Nelson K.E."/>
            <person name="Nelson W.C."/>
            <person name="Paulsen I."/>
            <person name="Penn K."/>
            <person name="Ren Q."/>
            <person name="Rosovitz M.J."/>
            <person name="Selengut J.D."/>
            <person name="Shrivastava S."/>
            <person name="Sullivan S.A."/>
            <person name="Tapia R."/>
            <person name="Thompson L.S."/>
            <person name="Watkins K.L."/>
            <person name="Yang Q."/>
            <person name="Yu C."/>
            <person name="Zafar N."/>
            <person name="Zhou L."/>
            <person name="Kuske C.R."/>
        </authorList>
    </citation>
    <scope>NUCLEOTIDE SEQUENCE [LARGE SCALE GENOMIC DNA]</scope>
    <source>
        <strain evidence="6 7">Ellin345</strain>
    </source>
</reference>
<dbReference type="Pfam" id="PF07495">
    <property type="entry name" value="Y_Y_Y"/>
    <property type="match status" value="1"/>
</dbReference>
<protein>
    <submittedName>
        <fullName evidence="6">Signal transduction histidine kinase</fullName>
    </submittedName>
</protein>
<dbReference type="eggNOG" id="COG3292">
    <property type="taxonomic scope" value="Bacteria"/>
</dbReference>
<dbReference type="STRING" id="204669.Acid345_3749"/>
<dbReference type="InterPro" id="IPR050482">
    <property type="entry name" value="Sensor_HK_TwoCompSys"/>
</dbReference>
<keyword evidence="4" id="KW-1133">Transmembrane helix</keyword>
<dbReference type="SMART" id="SM00387">
    <property type="entry name" value="HATPase_c"/>
    <property type="match status" value="1"/>
</dbReference>
<dbReference type="Gene3D" id="3.30.565.10">
    <property type="entry name" value="Histidine kinase-like ATPase, C-terminal domain"/>
    <property type="match status" value="1"/>
</dbReference>
<evidence type="ECO:0000256" key="1">
    <source>
        <dbReference type="ARBA" id="ARBA00022679"/>
    </source>
</evidence>
<dbReference type="Pfam" id="PF02518">
    <property type="entry name" value="HATPase_c"/>
    <property type="match status" value="1"/>
</dbReference>
<dbReference type="OrthoDB" id="127270at2"/>
<keyword evidence="2 6" id="KW-0418">Kinase</keyword>
<organism evidence="6 7">
    <name type="scientific">Koribacter versatilis (strain Ellin345)</name>
    <dbReference type="NCBI Taxonomy" id="204669"/>
    <lineage>
        <taxon>Bacteria</taxon>
        <taxon>Pseudomonadati</taxon>
        <taxon>Acidobacteriota</taxon>
        <taxon>Terriglobia</taxon>
        <taxon>Terriglobales</taxon>
        <taxon>Candidatus Korobacteraceae</taxon>
        <taxon>Candidatus Korobacter</taxon>
    </lineage>
</organism>
<dbReference type="GO" id="GO:0000155">
    <property type="term" value="F:phosphorelay sensor kinase activity"/>
    <property type="evidence" value="ECO:0007669"/>
    <property type="project" value="InterPro"/>
</dbReference>
<dbReference type="PANTHER" id="PTHR24421:SF62">
    <property type="entry name" value="SENSORY TRANSDUCTION HISTIDINE KINASE"/>
    <property type="match status" value="1"/>
</dbReference>
<dbReference type="KEGG" id="aba:Acid345_3749"/>
<evidence type="ECO:0000313" key="7">
    <source>
        <dbReference type="Proteomes" id="UP000002432"/>
    </source>
</evidence>
<dbReference type="Pfam" id="PF07730">
    <property type="entry name" value="HisKA_3"/>
    <property type="match status" value="1"/>
</dbReference>
<dbReference type="EnsemblBacteria" id="ABF42749">
    <property type="protein sequence ID" value="ABF42749"/>
    <property type="gene ID" value="Acid345_3749"/>
</dbReference>
<dbReference type="Proteomes" id="UP000002432">
    <property type="component" value="Chromosome"/>
</dbReference>
<keyword evidence="4" id="KW-0472">Membrane</keyword>
<dbReference type="GO" id="GO:0046983">
    <property type="term" value="F:protein dimerization activity"/>
    <property type="evidence" value="ECO:0007669"/>
    <property type="project" value="InterPro"/>
</dbReference>
<dbReference type="InterPro" id="IPR013783">
    <property type="entry name" value="Ig-like_fold"/>
</dbReference>
<evidence type="ECO:0000256" key="4">
    <source>
        <dbReference type="SAM" id="Phobius"/>
    </source>
</evidence>
<dbReference type="Gene3D" id="2.60.40.10">
    <property type="entry name" value="Immunoglobulins"/>
    <property type="match status" value="1"/>
</dbReference>